<dbReference type="PANTHER" id="PTHR12925">
    <property type="entry name" value="HIKESHI FAMILY MEMBER"/>
    <property type="match status" value="1"/>
</dbReference>
<sequence>MFGLILSGQLVQTDFQLVGKKQFLINVAKAESVNHLVVFLTGTVPFPEGTGGLVYFSFPDPNSPPCWHLLGYISNEKPSAIFKISNLKNTTKYALNSEGTTLMFGQQETCLNAQLGIAIESIANIQQQCPSTIDKTMSVSAFVEFTRKMLQNFVNYASSFVVTQTQMIPNPSESFIPSSVLTNWYTNFERRLLQNPYFWRDS</sequence>
<dbReference type="Proteomes" id="UP001372834">
    <property type="component" value="Unassembled WGS sequence"/>
</dbReference>
<dbReference type="AlphaFoldDB" id="A0AAN8P0B3"/>
<dbReference type="GO" id="GO:0005829">
    <property type="term" value="C:cytosol"/>
    <property type="evidence" value="ECO:0007669"/>
    <property type="project" value="TreeGrafter"/>
</dbReference>
<organism evidence="4 5">
    <name type="scientific">Polyplax serrata</name>
    <name type="common">Common mouse louse</name>
    <dbReference type="NCBI Taxonomy" id="468196"/>
    <lineage>
        <taxon>Eukaryota</taxon>
        <taxon>Metazoa</taxon>
        <taxon>Ecdysozoa</taxon>
        <taxon>Arthropoda</taxon>
        <taxon>Hexapoda</taxon>
        <taxon>Insecta</taxon>
        <taxon>Pterygota</taxon>
        <taxon>Neoptera</taxon>
        <taxon>Paraneoptera</taxon>
        <taxon>Psocodea</taxon>
        <taxon>Troctomorpha</taxon>
        <taxon>Phthiraptera</taxon>
        <taxon>Anoplura</taxon>
        <taxon>Polyplacidae</taxon>
        <taxon>Polyplax</taxon>
    </lineage>
</organism>
<proteinExistence type="inferred from homology"/>
<reference evidence="4 5" key="1">
    <citation type="submission" date="2023-10" db="EMBL/GenBank/DDBJ databases">
        <title>Genomes of two closely related lineages of the louse Polyplax serrata with different host specificities.</title>
        <authorList>
            <person name="Martinu J."/>
            <person name="Tarabai H."/>
            <person name="Stefka J."/>
            <person name="Hypsa V."/>
        </authorList>
    </citation>
    <scope>NUCLEOTIDE SEQUENCE [LARGE SCALE GENOMIC DNA]</scope>
    <source>
        <strain evidence="4">HR10_N</strain>
    </source>
</reference>
<protein>
    <recommendedName>
        <fullName evidence="6">Hikeshi-like domain-containing protein</fullName>
    </recommendedName>
</protein>
<evidence type="ECO:0000256" key="1">
    <source>
        <dbReference type="ARBA" id="ARBA00006623"/>
    </source>
</evidence>
<dbReference type="GO" id="GO:0061608">
    <property type="term" value="F:nuclear import signal receptor activity"/>
    <property type="evidence" value="ECO:0007669"/>
    <property type="project" value="TreeGrafter"/>
</dbReference>
<evidence type="ECO:0000313" key="4">
    <source>
        <dbReference type="EMBL" id="KAK6617855.1"/>
    </source>
</evidence>
<feature type="domain" description="Hikeshi-like N-terminal" evidence="2">
    <location>
        <begin position="5"/>
        <end position="131"/>
    </location>
</feature>
<evidence type="ECO:0000259" key="3">
    <source>
        <dbReference type="Pfam" id="PF21057"/>
    </source>
</evidence>
<dbReference type="GO" id="GO:0006606">
    <property type="term" value="P:protein import into nucleus"/>
    <property type="evidence" value="ECO:0007669"/>
    <property type="project" value="TreeGrafter"/>
</dbReference>
<gene>
    <name evidence="4" type="ORF">RUM43_014084</name>
</gene>
<feature type="domain" description="Hikeshi-like C-terminal" evidence="3">
    <location>
        <begin position="141"/>
        <end position="200"/>
    </location>
</feature>
<comment type="caution">
    <text evidence="4">The sequence shown here is derived from an EMBL/GenBank/DDBJ whole genome shotgun (WGS) entry which is preliminary data.</text>
</comment>
<dbReference type="Pfam" id="PF21057">
    <property type="entry name" value="Hikeshi-like_C"/>
    <property type="match status" value="1"/>
</dbReference>
<dbReference type="GO" id="GO:0030544">
    <property type="term" value="F:Hsp70 protein binding"/>
    <property type="evidence" value="ECO:0007669"/>
    <property type="project" value="TreeGrafter"/>
</dbReference>
<dbReference type="EMBL" id="JAWJWE010000043">
    <property type="protein sequence ID" value="KAK6617855.1"/>
    <property type="molecule type" value="Genomic_DNA"/>
</dbReference>
<evidence type="ECO:0000313" key="5">
    <source>
        <dbReference type="Proteomes" id="UP001372834"/>
    </source>
</evidence>
<dbReference type="InterPro" id="IPR008493">
    <property type="entry name" value="Hikeshi-like_N"/>
</dbReference>
<dbReference type="InterPro" id="IPR048364">
    <property type="entry name" value="Hikeshi-like_C"/>
</dbReference>
<dbReference type="GO" id="GO:0005634">
    <property type="term" value="C:nucleus"/>
    <property type="evidence" value="ECO:0007669"/>
    <property type="project" value="TreeGrafter"/>
</dbReference>
<accession>A0AAN8P0B3</accession>
<evidence type="ECO:0008006" key="6">
    <source>
        <dbReference type="Google" id="ProtNLM"/>
    </source>
</evidence>
<dbReference type="InterPro" id="IPR031318">
    <property type="entry name" value="OPI10"/>
</dbReference>
<dbReference type="PANTHER" id="PTHR12925:SF0">
    <property type="entry name" value="PROTEIN HIKESHI"/>
    <property type="match status" value="1"/>
</dbReference>
<dbReference type="Pfam" id="PF05603">
    <property type="entry name" value="Hikeshi-like_N"/>
    <property type="match status" value="1"/>
</dbReference>
<comment type="similarity">
    <text evidence="1">Belongs to the OPI10 family.</text>
</comment>
<name>A0AAN8P0B3_POLSC</name>
<evidence type="ECO:0000259" key="2">
    <source>
        <dbReference type="Pfam" id="PF05603"/>
    </source>
</evidence>